<evidence type="ECO:0000313" key="9">
    <source>
        <dbReference type="EMBL" id="CAL4791625.1"/>
    </source>
</evidence>
<dbReference type="PANTHER" id="PTHR11061:SF30">
    <property type="entry name" value="TRNA (URACIL(54)-C(5))-METHYLTRANSFERASE"/>
    <property type="match status" value="1"/>
</dbReference>
<dbReference type="GO" id="GO:0008173">
    <property type="term" value="F:RNA methyltransferase activity"/>
    <property type="evidence" value="ECO:0007669"/>
    <property type="project" value="InterPro"/>
</dbReference>
<dbReference type="Proteomes" id="UP001152797">
    <property type="component" value="Unassembled WGS sequence"/>
</dbReference>
<evidence type="ECO:0000256" key="4">
    <source>
        <dbReference type="PROSITE-ProRule" id="PRU01024"/>
    </source>
</evidence>
<sequence length="390" mass="43545">PSPKVYHYRTKLTPHPQEPPPRRQRLAWQGGEASVDYSAIGFLEQDWGDARDASGRRWRKVVDVRSCPIATEALNEALPAERTKAKSGRLSGPLLLRDTTEDGVVTDPQQVVTEVLSELGAFSFRAGGFFQNNSSILPAFVQHVLSAAVQDSPEVLVDLYCGVGLFSLSGANHFQRIFGVEVEPVAVNLARAALDCHRMSYLSKIESVHSARGCTWCIFIPKKCSICFVLRHTVLWIHVGFMVEIVQKIDPVPEKSTDFPGRNAAAHGHGHVQFLAADAANGLREVARSLRSEKVVVVVDPPRQGLKEEARRALLTLRPQRMVYVSCDCATQARDLKDFVAEGYVVKRATPFDLFPQTRHLEVVVELELLEHRQKVCLWNLLLCHLMRSQ</sequence>
<dbReference type="InterPro" id="IPR010280">
    <property type="entry name" value="U5_MeTrfase_fam"/>
</dbReference>
<dbReference type="GO" id="GO:0009451">
    <property type="term" value="P:RNA modification"/>
    <property type="evidence" value="ECO:0007669"/>
    <property type="project" value="UniProtKB-ARBA"/>
</dbReference>
<feature type="binding site" evidence="4">
    <location>
        <position position="131"/>
    </location>
    <ligand>
        <name>S-adenosyl-L-methionine</name>
        <dbReference type="ChEBI" id="CHEBI:59789"/>
    </ligand>
</feature>
<accession>A0A9P1G8R1</accession>
<evidence type="ECO:0000313" key="7">
    <source>
        <dbReference type="EMBL" id="CAI4004313.1"/>
    </source>
</evidence>
<comment type="similarity">
    <text evidence="4">Belongs to the class I-like SAM-binding methyltransferase superfamily. RNA M5U methyltransferase family.</text>
</comment>
<dbReference type="InterPro" id="IPR030390">
    <property type="entry name" value="MeTrfase_TrmA_AS"/>
</dbReference>
<evidence type="ECO:0000256" key="2">
    <source>
        <dbReference type="ARBA" id="ARBA00022679"/>
    </source>
</evidence>
<evidence type="ECO:0000313" key="8">
    <source>
        <dbReference type="EMBL" id="CAL1157688.1"/>
    </source>
</evidence>
<feature type="region of interest" description="Disordered" evidence="6">
    <location>
        <begin position="1"/>
        <end position="24"/>
    </location>
</feature>
<dbReference type="PROSITE" id="PS01230">
    <property type="entry name" value="TRMA_1"/>
    <property type="match status" value="1"/>
</dbReference>
<dbReference type="GO" id="GO:0006396">
    <property type="term" value="P:RNA processing"/>
    <property type="evidence" value="ECO:0007669"/>
    <property type="project" value="InterPro"/>
</dbReference>
<dbReference type="Gene3D" id="3.40.50.150">
    <property type="entry name" value="Vaccinia Virus protein VP39"/>
    <property type="match status" value="2"/>
</dbReference>
<reference evidence="7" key="1">
    <citation type="submission" date="2022-10" db="EMBL/GenBank/DDBJ databases">
        <authorList>
            <person name="Chen Y."/>
            <person name="Dougan E. K."/>
            <person name="Chan C."/>
            <person name="Rhodes N."/>
            <person name="Thang M."/>
        </authorList>
    </citation>
    <scope>NUCLEOTIDE SEQUENCE</scope>
</reference>
<feature type="active site" description="Nucleophile" evidence="4">
    <location>
        <position position="327"/>
    </location>
</feature>
<keyword evidence="3 4" id="KW-0949">S-adenosyl-L-methionine</keyword>
<name>A0A9P1G8R1_9DINO</name>
<evidence type="ECO:0000256" key="3">
    <source>
        <dbReference type="ARBA" id="ARBA00022691"/>
    </source>
</evidence>
<evidence type="ECO:0000256" key="6">
    <source>
        <dbReference type="SAM" id="MobiDB-lite"/>
    </source>
</evidence>
<dbReference type="SUPFAM" id="SSF53335">
    <property type="entry name" value="S-adenosyl-L-methionine-dependent methyltransferases"/>
    <property type="match status" value="1"/>
</dbReference>
<dbReference type="OrthoDB" id="442193at2759"/>
<dbReference type="AlphaFoldDB" id="A0A9P1G8R1"/>
<feature type="binding site" evidence="4">
    <location>
        <position position="181"/>
    </location>
    <ligand>
        <name>S-adenosyl-L-methionine</name>
        <dbReference type="ChEBI" id="CHEBI:59789"/>
    </ligand>
</feature>
<keyword evidence="10" id="KW-1185">Reference proteome</keyword>
<dbReference type="PROSITE" id="PS51687">
    <property type="entry name" value="SAM_MT_RNA_M5U"/>
    <property type="match status" value="1"/>
</dbReference>
<dbReference type="EMBL" id="CAMXCT020003407">
    <property type="protein sequence ID" value="CAL1157688.1"/>
    <property type="molecule type" value="Genomic_DNA"/>
</dbReference>
<proteinExistence type="inferred from homology"/>
<dbReference type="InterPro" id="IPR029063">
    <property type="entry name" value="SAM-dependent_MTases_sf"/>
</dbReference>
<feature type="binding site" evidence="4">
    <location>
        <position position="300"/>
    </location>
    <ligand>
        <name>S-adenosyl-L-methionine</name>
        <dbReference type="ChEBI" id="CHEBI:59789"/>
    </ligand>
</feature>
<dbReference type="EMBL" id="CAMXCT030003407">
    <property type="protein sequence ID" value="CAL4791625.1"/>
    <property type="molecule type" value="Genomic_DNA"/>
</dbReference>
<dbReference type="PANTHER" id="PTHR11061">
    <property type="entry name" value="RNA M5U METHYLTRANSFERASE"/>
    <property type="match status" value="1"/>
</dbReference>
<keyword evidence="1 4" id="KW-0489">Methyltransferase</keyword>
<evidence type="ECO:0000256" key="5">
    <source>
        <dbReference type="PROSITE-ProRule" id="PRU10015"/>
    </source>
</evidence>
<feature type="binding site" evidence="4">
    <location>
        <position position="160"/>
    </location>
    <ligand>
        <name>S-adenosyl-L-methionine</name>
        <dbReference type="ChEBI" id="CHEBI:59789"/>
    </ligand>
</feature>
<gene>
    <name evidence="7" type="ORF">C1SCF055_LOCUS30108</name>
</gene>
<feature type="active site" evidence="5">
    <location>
        <position position="327"/>
    </location>
</feature>
<keyword evidence="2 4" id="KW-0808">Transferase</keyword>
<dbReference type="Gene3D" id="2.40.50.1070">
    <property type="match status" value="1"/>
</dbReference>
<feature type="non-terminal residue" evidence="7">
    <location>
        <position position="1"/>
    </location>
</feature>
<dbReference type="GO" id="GO:0032259">
    <property type="term" value="P:methylation"/>
    <property type="evidence" value="ECO:0007669"/>
    <property type="project" value="UniProtKB-KW"/>
</dbReference>
<protein>
    <submittedName>
        <fullName evidence="9">tRNA (Uracil(54)-C(5))-methyltransferase</fullName>
    </submittedName>
</protein>
<dbReference type="PROSITE" id="PS01231">
    <property type="entry name" value="TRMA_2"/>
    <property type="match status" value="1"/>
</dbReference>
<reference evidence="8" key="2">
    <citation type="submission" date="2024-04" db="EMBL/GenBank/DDBJ databases">
        <authorList>
            <person name="Chen Y."/>
            <person name="Shah S."/>
            <person name="Dougan E. K."/>
            <person name="Thang M."/>
            <person name="Chan C."/>
        </authorList>
    </citation>
    <scope>NUCLEOTIDE SEQUENCE [LARGE SCALE GENOMIC DNA]</scope>
</reference>
<organism evidence="7">
    <name type="scientific">Cladocopium goreaui</name>
    <dbReference type="NCBI Taxonomy" id="2562237"/>
    <lineage>
        <taxon>Eukaryota</taxon>
        <taxon>Sar</taxon>
        <taxon>Alveolata</taxon>
        <taxon>Dinophyceae</taxon>
        <taxon>Suessiales</taxon>
        <taxon>Symbiodiniaceae</taxon>
        <taxon>Cladocopium</taxon>
    </lineage>
</organism>
<dbReference type="GO" id="GO:0008757">
    <property type="term" value="F:S-adenosylmethionine-dependent methyltransferase activity"/>
    <property type="evidence" value="ECO:0007669"/>
    <property type="project" value="UniProtKB-ARBA"/>
</dbReference>
<comment type="caution">
    <text evidence="7">The sequence shown here is derived from an EMBL/GenBank/DDBJ whole genome shotgun (WGS) entry which is preliminary data.</text>
</comment>
<dbReference type="InterPro" id="IPR030391">
    <property type="entry name" value="MeTrfase_TrmA_CS"/>
</dbReference>
<dbReference type="EMBL" id="CAMXCT010003407">
    <property type="protein sequence ID" value="CAI4004313.1"/>
    <property type="molecule type" value="Genomic_DNA"/>
</dbReference>
<dbReference type="Pfam" id="PF05958">
    <property type="entry name" value="tRNA_U5-meth_tr"/>
    <property type="match status" value="2"/>
</dbReference>
<evidence type="ECO:0000313" key="10">
    <source>
        <dbReference type="Proteomes" id="UP001152797"/>
    </source>
</evidence>
<feature type="compositionally biased region" description="Basic residues" evidence="6">
    <location>
        <begin position="1"/>
        <end position="12"/>
    </location>
</feature>
<evidence type="ECO:0000256" key="1">
    <source>
        <dbReference type="ARBA" id="ARBA00022603"/>
    </source>
</evidence>